<dbReference type="EMBL" id="CP051152">
    <property type="protein sequence ID" value="QJQ05077.1"/>
    <property type="molecule type" value="Genomic_DNA"/>
</dbReference>
<reference evidence="9 10" key="1">
    <citation type="journal article" date="2019" name="Int. J. Syst. Evol. Microbiol.">
        <title>Undibacterium piscinae sp. nov., isolated from Korean shiner intestine.</title>
        <authorList>
            <person name="Lee S.Y."/>
            <person name="Kang W."/>
            <person name="Kim P.S."/>
            <person name="Kim H.S."/>
            <person name="Sung H."/>
            <person name="Shin N.R."/>
            <person name="Whon T.W."/>
            <person name="Yun J.H."/>
            <person name="Lee J.Y."/>
            <person name="Lee J.Y."/>
            <person name="Jung M.J."/>
            <person name="Jeong Y.S."/>
            <person name="Tak E.J."/>
            <person name="Han J.E."/>
            <person name="Hyun D.W."/>
            <person name="Kang M.S."/>
            <person name="Lee K.E."/>
            <person name="Lee B.H."/>
            <person name="Bae J.W."/>
        </authorList>
    </citation>
    <scope>NUCLEOTIDE SEQUENCE [LARGE SCALE GENOMIC DNA]</scope>
    <source>
        <strain evidence="9 10">S11R28</strain>
    </source>
</reference>
<evidence type="ECO:0000313" key="9">
    <source>
        <dbReference type="EMBL" id="QJQ05077.1"/>
    </source>
</evidence>
<gene>
    <name evidence="9" type="ORF">EJG51_003485</name>
</gene>
<dbReference type="GO" id="GO:0046872">
    <property type="term" value="F:metal ion binding"/>
    <property type="evidence" value="ECO:0007669"/>
    <property type="project" value="UniProtKB-KW"/>
</dbReference>
<keyword evidence="5" id="KW-0560">Oxidoreductase</keyword>
<dbReference type="InterPro" id="IPR004852">
    <property type="entry name" value="Di-haem_cyt_c_peroxidsae"/>
</dbReference>
<evidence type="ECO:0000259" key="8">
    <source>
        <dbReference type="PROSITE" id="PS51007"/>
    </source>
</evidence>
<dbReference type="InterPro" id="IPR036909">
    <property type="entry name" value="Cyt_c-like_dom_sf"/>
</dbReference>
<dbReference type="InterPro" id="IPR009056">
    <property type="entry name" value="Cyt_c-like_dom"/>
</dbReference>
<name>A0A6M4A3D3_9BURK</name>
<dbReference type="PANTHER" id="PTHR30600">
    <property type="entry name" value="CYTOCHROME C PEROXIDASE-RELATED"/>
    <property type="match status" value="1"/>
</dbReference>
<evidence type="ECO:0000256" key="1">
    <source>
        <dbReference type="ARBA" id="ARBA00004196"/>
    </source>
</evidence>
<evidence type="ECO:0000256" key="2">
    <source>
        <dbReference type="ARBA" id="ARBA00022617"/>
    </source>
</evidence>
<dbReference type="GO" id="GO:0020037">
    <property type="term" value="F:heme binding"/>
    <property type="evidence" value="ECO:0007669"/>
    <property type="project" value="InterPro"/>
</dbReference>
<dbReference type="GO" id="GO:0030313">
    <property type="term" value="C:cell envelope"/>
    <property type="evidence" value="ECO:0007669"/>
    <property type="project" value="UniProtKB-SubCell"/>
</dbReference>
<dbReference type="Gene3D" id="1.10.760.10">
    <property type="entry name" value="Cytochrome c-like domain"/>
    <property type="match status" value="2"/>
</dbReference>
<comment type="subcellular location">
    <subcellularLocation>
        <location evidence="1">Cell envelope</location>
    </subcellularLocation>
</comment>
<keyword evidence="10" id="KW-1185">Reference proteome</keyword>
<dbReference type="Pfam" id="PF03150">
    <property type="entry name" value="CCP_MauG"/>
    <property type="match status" value="1"/>
</dbReference>
<dbReference type="AlphaFoldDB" id="A0A6M4A3D3"/>
<keyword evidence="6 7" id="KW-0408">Iron</keyword>
<keyword evidence="3 7" id="KW-0479">Metal-binding</keyword>
<evidence type="ECO:0000256" key="4">
    <source>
        <dbReference type="ARBA" id="ARBA00022729"/>
    </source>
</evidence>
<protein>
    <submittedName>
        <fullName evidence="9">Tryptophan tryptophylquinone biosynthesis enzyme MauG</fullName>
    </submittedName>
</protein>
<keyword evidence="2 7" id="KW-0349">Heme</keyword>
<evidence type="ECO:0000256" key="7">
    <source>
        <dbReference type="PROSITE-ProRule" id="PRU00433"/>
    </source>
</evidence>
<dbReference type="InterPro" id="IPR051395">
    <property type="entry name" value="Cytochrome_c_Peroxidase/MauG"/>
</dbReference>
<dbReference type="GO" id="GO:0004130">
    <property type="term" value="F:cytochrome-c peroxidase activity"/>
    <property type="evidence" value="ECO:0007669"/>
    <property type="project" value="TreeGrafter"/>
</dbReference>
<organism evidence="9 10">
    <name type="scientific">Undibacterium piscinae</name>
    <dbReference type="NCBI Taxonomy" id="2495591"/>
    <lineage>
        <taxon>Bacteria</taxon>
        <taxon>Pseudomonadati</taxon>
        <taxon>Pseudomonadota</taxon>
        <taxon>Betaproteobacteria</taxon>
        <taxon>Burkholderiales</taxon>
        <taxon>Oxalobacteraceae</taxon>
        <taxon>Undibacterium</taxon>
    </lineage>
</organism>
<dbReference type="Proteomes" id="UP000274350">
    <property type="component" value="Chromosome"/>
</dbReference>
<evidence type="ECO:0000256" key="5">
    <source>
        <dbReference type="ARBA" id="ARBA00023002"/>
    </source>
</evidence>
<dbReference type="PANTHER" id="PTHR30600:SF10">
    <property type="entry name" value="BLL6722 PROTEIN"/>
    <property type="match status" value="1"/>
</dbReference>
<dbReference type="KEGG" id="upi:EJG51_003485"/>
<sequence>MKSAGIGGKPMDRNSQSLVNIAYNTGPVMWAGQKLSLEDQINGPMKNPNIMATDIPRLLNLLNTTPAYKQRFEQAYPGEEINLASIGKAIANFERSILSQATPFDQWLAGKRNAMTGQQLRGLRLFTNEKKTNCVACHRPPNFTDYGFHNIGLASTDIGRYQLQQMPVLMGAFKTPQLRDVEHKAPFMHNGSLKTLMEVVEHYNQGNLRATVGEVSVDIRPLHLSAREKADLVAFLKALSGPVQKMAAPILPE</sequence>
<evidence type="ECO:0000256" key="3">
    <source>
        <dbReference type="ARBA" id="ARBA00022723"/>
    </source>
</evidence>
<dbReference type="SUPFAM" id="SSF46626">
    <property type="entry name" value="Cytochrome c"/>
    <property type="match status" value="2"/>
</dbReference>
<dbReference type="PROSITE" id="PS51007">
    <property type="entry name" value="CYTC"/>
    <property type="match status" value="1"/>
</dbReference>
<feature type="domain" description="Cytochrome c" evidence="8">
    <location>
        <begin position="117"/>
        <end position="240"/>
    </location>
</feature>
<accession>A0A6M4A3D3</accession>
<evidence type="ECO:0000313" key="10">
    <source>
        <dbReference type="Proteomes" id="UP000274350"/>
    </source>
</evidence>
<evidence type="ECO:0000256" key="6">
    <source>
        <dbReference type="ARBA" id="ARBA00023004"/>
    </source>
</evidence>
<keyword evidence="4" id="KW-0732">Signal</keyword>
<proteinExistence type="predicted"/>
<dbReference type="GO" id="GO:0009055">
    <property type="term" value="F:electron transfer activity"/>
    <property type="evidence" value="ECO:0007669"/>
    <property type="project" value="InterPro"/>
</dbReference>